<comment type="subcellular location">
    <subcellularLocation>
        <location evidence="1">Cell membrane</location>
        <topology evidence="1">Multi-pass membrane protein</topology>
    </subcellularLocation>
</comment>
<protein>
    <recommendedName>
        <fullName evidence="7">G-protein coupled receptors family 1 profile domain-containing protein</fullName>
    </recommendedName>
</protein>
<evidence type="ECO:0000256" key="2">
    <source>
        <dbReference type="ARBA" id="ARBA00022475"/>
    </source>
</evidence>
<keyword evidence="2" id="KW-1003">Cell membrane</keyword>
<dbReference type="PROSITE" id="PS50262">
    <property type="entry name" value="G_PROTEIN_RECEP_F1_2"/>
    <property type="match status" value="1"/>
</dbReference>
<dbReference type="GO" id="GO:0005886">
    <property type="term" value="C:plasma membrane"/>
    <property type="evidence" value="ECO:0007669"/>
    <property type="project" value="UniProtKB-SubCell"/>
</dbReference>
<evidence type="ECO:0000313" key="9">
    <source>
        <dbReference type="Proteomes" id="UP001347796"/>
    </source>
</evidence>
<dbReference type="GO" id="GO:0004930">
    <property type="term" value="F:G protein-coupled receptor activity"/>
    <property type="evidence" value="ECO:0007669"/>
    <property type="project" value="InterPro"/>
</dbReference>
<dbReference type="InterPro" id="IPR017452">
    <property type="entry name" value="GPCR_Rhodpsn_7TM"/>
</dbReference>
<dbReference type="PRINTS" id="PR00237">
    <property type="entry name" value="GPCRRHODOPSN"/>
</dbReference>
<name>A0AAN8JMY0_PATCE</name>
<evidence type="ECO:0000313" key="8">
    <source>
        <dbReference type="EMBL" id="KAK6181007.1"/>
    </source>
</evidence>
<keyword evidence="5 6" id="KW-0472">Membrane</keyword>
<dbReference type="EMBL" id="JAZGQO010000007">
    <property type="protein sequence ID" value="KAK6181007.1"/>
    <property type="molecule type" value="Genomic_DNA"/>
</dbReference>
<evidence type="ECO:0000256" key="4">
    <source>
        <dbReference type="ARBA" id="ARBA00022989"/>
    </source>
</evidence>
<sequence length="306" mass="34661">MGTQPNNWDAIIILVEVILIPLIVVGNMAIILTVLTYKKLRKPGDILVTNLAIVDLLVGLVVLPHDLYDVISKKYFMVATPCYITAFLWTLTQTSAVQCFFFIAVEKYFAIIHPLKHLAHATNRKAVYACMVSWVTALSLGVCTLLIHGNWKTGIQCSYKPSSMTIINFCVVGFFVLASFITYFRVFTAISKPSIFPYGSAAMRSRGSHIKKMKTMAVVFFGFVLLWAPLVIYFFYLIVTRQPSFFLGSKLFILIGSSNSINNWIVYFCKRDEFRKIVVEFCKRKSEIAEETKTQTINVIIPITNI</sequence>
<reference evidence="8 9" key="1">
    <citation type="submission" date="2024-01" db="EMBL/GenBank/DDBJ databases">
        <title>The genome of the rayed Mediterranean limpet Patella caerulea (Linnaeus, 1758).</title>
        <authorList>
            <person name="Anh-Thu Weber A."/>
            <person name="Halstead-Nussloch G."/>
        </authorList>
    </citation>
    <scope>NUCLEOTIDE SEQUENCE [LARGE SCALE GENOMIC DNA]</scope>
    <source>
        <strain evidence="8">AATW-2023a</strain>
        <tissue evidence="8">Whole specimen</tissue>
    </source>
</reference>
<feature type="transmembrane region" description="Helical" evidence="6">
    <location>
        <begin position="126"/>
        <end position="151"/>
    </location>
</feature>
<dbReference type="PANTHER" id="PTHR22750">
    <property type="entry name" value="G-PROTEIN COUPLED RECEPTOR"/>
    <property type="match status" value="1"/>
</dbReference>
<evidence type="ECO:0000256" key="6">
    <source>
        <dbReference type="SAM" id="Phobius"/>
    </source>
</evidence>
<dbReference type="Pfam" id="PF00001">
    <property type="entry name" value="7tm_1"/>
    <property type="match status" value="1"/>
</dbReference>
<dbReference type="Proteomes" id="UP001347796">
    <property type="component" value="Unassembled WGS sequence"/>
</dbReference>
<evidence type="ECO:0000256" key="5">
    <source>
        <dbReference type="ARBA" id="ARBA00023136"/>
    </source>
</evidence>
<feature type="domain" description="G-protein coupled receptors family 1 profile" evidence="7">
    <location>
        <begin position="26"/>
        <end position="267"/>
    </location>
</feature>
<organism evidence="8 9">
    <name type="scientific">Patella caerulea</name>
    <name type="common">Rayed Mediterranean limpet</name>
    <dbReference type="NCBI Taxonomy" id="87958"/>
    <lineage>
        <taxon>Eukaryota</taxon>
        <taxon>Metazoa</taxon>
        <taxon>Spiralia</taxon>
        <taxon>Lophotrochozoa</taxon>
        <taxon>Mollusca</taxon>
        <taxon>Gastropoda</taxon>
        <taxon>Patellogastropoda</taxon>
        <taxon>Patelloidea</taxon>
        <taxon>Patellidae</taxon>
        <taxon>Patella</taxon>
    </lineage>
</organism>
<feature type="transmembrane region" description="Helical" evidence="6">
    <location>
        <begin position="216"/>
        <end position="239"/>
    </location>
</feature>
<feature type="transmembrane region" description="Helical" evidence="6">
    <location>
        <begin position="12"/>
        <end position="34"/>
    </location>
</feature>
<gene>
    <name evidence="8" type="ORF">SNE40_008956</name>
</gene>
<proteinExistence type="predicted"/>
<dbReference type="InterPro" id="IPR000276">
    <property type="entry name" value="GPCR_Rhodpsn"/>
</dbReference>
<keyword evidence="4 6" id="KW-1133">Transmembrane helix</keyword>
<keyword evidence="3 6" id="KW-0812">Transmembrane</keyword>
<feature type="transmembrane region" description="Helical" evidence="6">
    <location>
        <begin position="163"/>
        <end position="184"/>
    </location>
</feature>
<accession>A0AAN8JMY0</accession>
<dbReference type="AlphaFoldDB" id="A0AAN8JMY0"/>
<dbReference type="Gene3D" id="1.20.1070.10">
    <property type="entry name" value="Rhodopsin 7-helix transmembrane proteins"/>
    <property type="match status" value="1"/>
</dbReference>
<dbReference type="SUPFAM" id="SSF81321">
    <property type="entry name" value="Family A G protein-coupled receptor-like"/>
    <property type="match status" value="1"/>
</dbReference>
<feature type="transmembrane region" description="Helical" evidence="6">
    <location>
        <begin position="83"/>
        <end position="105"/>
    </location>
</feature>
<dbReference type="CDD" id="cd00637">
    <property type="entry name" value="7tm_classA_rhodopsin-like"/>
    <property type="match status" value="1"/>
</dbReference>
<comment type="caution">
    <text evidence="8">The sequence shown here is derived from an EMBL/GenBank/DDBJ whole genome shotgun (WGS) entry which is preliminary data.</text>
</comment>
<feature type="transmembrane region" description="Helical" evidence="6">
    <location>
        <begin position="251"/>
        <end position="269"/>
    </location>
</feature>
<evidence type="ECO:0000259" key="7">
    <source>
        <dbReference type="PROSITE" id="PS50262"/>
    </source>
</evidence>
<keyword evidence="9" id="KW-1185">Reference proteome</keyword>
<evidence type="ECO:0000256" key="1">
    <source>
        <dbReference type="ARBA" id="ARBA00004651"/>
    </source>
</evidence>
<dbReference type="SMART" id="SM01381">
    <property type="entry name" value="7TM_GPCR_Srsx"/>
    <property type="match status" value="1"/>
</dbReference>
<feature type="transmembrane region" description="Helical" evidence="6">
    <location>
        <begin position="46"/>
        <end position="63"/>
    </location>
</feature>
<evidence type="ECO:0000256" key="3">
    <source>
        <dbReference type="ARBA" id="ARBA00022692"/>
    </source>
</evidence>